<proteinExistence type="inferred from homology"/>
<dbReference type="InterPro" id="IPR057328">
    <property type="entry name" value="RNaseT2L_C"/>
</dbReference>
<dbReference type="InterPro" id="IPR036430">
    <property type="entry name" value="RNase_T2-like_sf"/>
</dbReference>
<dbReference type="EMBL" id="HG316469">
    <property type="protein sequence ID" value="CDF91957.1"/>
    <property type="molecule type" value="Genomic_DNA"/>
</dbReference>
<dbReference type="GO" id="GO:0005576">
    <property type="term" value="C:extracellular region"/>
    <property type="evidence" value="ECO:0007669"/>
    <property type="project" value="TreeGrafter"/>
</dbReference>
<dbReference type="GO" id="GO:0003723">
    <property type="term" value="F:RNA binding"/>
    <property type="evidence" value="ECO:0007669"/>
    <property type="project" value="InterPro"/>
</dbReference>
<evidence type="ECO:0000313" key="4">
    <source>
        <dbReference type="EMBL" id="CDF91957.1"/>
    </source>
</evidence>
<dbReference type="Gene3D" id="3.90.730.10">
    <property type="entry name" value="Ribonuclease T2-like"/>
    <property type="match status" value="1"/>
</dbReference>
<feature type="domain" description="RNase T2-like C-terminal" evidence="3">
    <location>
        <begin position="300"/>
        <end position="409"/>
    </location>
</feature>
<dbReference type="Pfam" id="PF25488">
    <property type="entry name" value="RNaseT2L_C"/>
    <property type="match status" value="1"/>
</dbReference>
<protein>
    <submittedName>
        <fullName evidence="4">ZYBA0S16-00892g1_1</fullName>
    </submittedName>
</protein>
<dbReference type="Proteomes" id="UP000019375">
    <property type="component" value="Unassembled WGS sequence"/>
</dbReference>
<evidence type="ECO:0000259" key="3">
    <source>
        <dbReference type="Pfam" id="PF25488"/>
    </source>
</evidence>
<dbReference type="GO" id="GO:0006401">
    <property type="term" value="P:RNA catabolic process"/>
    <property type="evidence" value="ECO:0007669"/>
    <property type="project" value="TreeGrafter"/>
</dbReference>
<dbReference type="SUPFAM" id="SSF55895">
    <property type="entry name" value="Ribonuclease Rh-like"/>
    <property type="match status" value="1"/>
</dbReference>
<dbReference type="OrthoDB" id="435754at2759"/>
<name>A0A8J2XB14_ZYGB2</name>
<dbReference type="Pfam" id="PF00445">
    <property type="entry name" value="Ribonuclease_T2"/>
    <property type="match status" value="1"/>
</dbReference>
<accession>A0A8J2XB14</accession>
<sequence length="428" mass="47825">MVAKNILRSAQQLNTLIGLTSNVIQENDKSANLNLVHGPFTQNSEPQLPSVPFILTQSWIYTSSYHMVDQKILIEQVGPLDSFTIHGLWKNEEGVEVVSRKETSLEGRISSVLQSPRFNPLREAFQISGIDLLRKMKMHWKARGADEKLWEHEYFAHGKFLEASESSNLDKQLSGFSGIKIAKNQDQAIYDYFRVADDLSQGLDTIKMLAKRGIMPTLTQTYTLSDIQTALTDGFHSLGVYIHCDKNNALDQVRYLHNLKGSFSDGFFEPSNTSFGNSTNCVPNQIKFLPKGYTAQGRHFELEGFIRAKCINGSSGVIISSGSILLGGEESNAATFWLTEVFQGNFYLRSRHGICNLDIDGELICNSHQDSINLFQLDGRGNIGYGGTYTWSIAPSKEYIFSVYAGESQVGSDSIFLLFEDLKLLSHT</sequence>
<evidence type="ECO:0000313" key="5">
    <source>
        <dbReference type="Proteomes" id="UP000019375"/>
    </source>
</evidence>
<evidence type="ECO:0000256" key="1">
    <source>
        <dbReference type="ARBA" id="ARBA00007469"/>
    </source>
</evidence>
<dbReference type="GO" id="GO:0033897">
    <property type="term" value="F:ribonuclease T2 activity"/>
    <property type="evidence" value="ECO:0007669"/>
    <property type="project" value="InterPro"/>
</dbReference>
<dbReference type="PANTHER" id="PTHR11240:SF22">
    <property type="entry name" value="RIBONUCLEASE T2"/>
    <property type="match status" value="1"/>
</dbReference>
<keyword evidence="5" id="KW-1185">Reference proteome</keyword>
<gene>
    <name evidence="4" type="ORF">BN860_00892g</name>
</gene>
<evidence type="ECO:0000256" key="2">
    <source>
        <dbReference type="RuleBase" id="RU004328"/>
    </source>
</evidence>
<dbReference type="InterPro" id="IPR001568">
    <property type="entry name" value="RNase_T2-like"/>
</dbReference>
<reference evidence="5" key="1">
    <citation type="journal article" date="2013" name="Genome Announc.">
        <title>Genome sequence of the food spoilage yeast Zygosaccharomyces bailii CLIB 213(T).</title>
        <authorList>
            <person name="Galeote V."/>
            <person name="Bigey F."/>
            <person name="Devillers H."/>
            <person name="Neuveglise C."/>
            <person name="Dequin S."/>
        </authorList>
    </citation>
    <scope>NUCLEOTIDE SEQUENCE [LARGE SCALE GENOMIC DNA]</scope>
    <source>
        <strain evidence="5">CLIB 213 / ATCC 58445 / CBS 680 / CCRC 21525 / NBRC 1098 / NCYC 1416 / NRRL Y-2227</strain>
    </source>
</reference>
<dbReference type="PANTHER" id="PTHR11240">
    <property type="entry name" value="RIBONUCLEASE T2"/>
    <property type="match status" value="1"/>
</dbReference>
<organism evidence="4 5">
    <name type="scientific">Zygosaccharomyces bailii (strain CLIB 213 / ATCC 58445 / CBS 680 / BCRC 21525 / NBRC 1098 / NCYC 1416 / NRRL Y-2227)</name>
    <dbReference type="NCBI Taxonomy" id="1333698"/>
    <lineage>
        <taxon>Eukaryota</taxon>
        <taxon>Fungi</taxon>
        <taxon>Dikarya</taxon>
        <taxon>Ascomycota</taxon>
        <taxon>Saccharomycotina</taxon>
        <taxon>Saccharomycetes</taxon>
        <taxon>Saccharomycetales</taxon>
        <taxon>Saccharomycetaceae</taxon>
        <taxon>Zygosaccharomyces</taxon>
    </lineage>
</organism>
<dbReference type="AlphaFoldDB" id="A0A8J2XB14"/>
<comment type="similarity">
    <text evidence="1 2">Belongs to the RNase T2 family.</text>
</comment>